<evidence type="ECO:0000313" key="2">
    <source>
        <dbReference type="EMBL" id="KEQ67070.1"/>
    </source>
</evidence>
<dbReference type="AlphaFoldDB" id="A0A074W1U2"/>
<dbReference type="GeneID" id="63917324"/>
<protein>
    <submittedName>
        <fullName evidence="2">Uncharacterized protein</fullName>
    </submittedName>
</protein>
<dbReference type="EMBL" id="KL584824">
    <property type="protein sequence ID" value="KEQ67070.1"/>
    <property type="molecule type" value="Genomic_DNA"/>
</dbReference>
<feature type="region of interest" description="Disordered" evidence="1">
    <location>
        <begin position="130"/>
        <end position="173"/>
    </location>
</feature>
<accession>A0A074W1U2</accession>
<dbReference type="HOGENOM" id="CLU_1547221_0_0_1"/>
<evidence type="ECO:0000313" key="3">
    <source>
        <dbReference type="Proteomes" id="UP000030672"/>
    </source>
</evidence>
<evidence type="ECO:0000256" key="1">
    <source>
        <dbReference type="SAM" id="MobiDB-lite"/>
    </source>
</evidence>
<proteinExistence type="predicted"/>
<dbReference type="Proteomes" id="UP000030672">
    <property type="component" value="Unassembled WGS sequence"/>
</dbReference>
<feature type="compositionally biased region" description="Polar residues" evidence="1">
    <location>
        <begin position="164"/>
        <end position="173"/>
    </location>
</feature>
<reference evidence="2 3" key="1">
    <citation type="journal article" date="2014" name="BMC Genomics">
        <title>Genome sequencing of four Aureobasidium pullulans varieties: biotechnological potential, stress tolerance, and description of new species.</title>
        <authorList>
            <person name="Gostin Ar C."/>
            <person name="Ohm R.A."/>
            <person name="Kogej T."/>
            <person name="Sonjak S."/>
            <person name="Turk M."/>
            <person name="Zajc J."/>
            <person name="Zalar P."/>
            <person name="Grube M."/>
            <person name="Sun H."/>
            <person name="Han J."/>
            <person name="Sharma A."/>
            <person name="Chiniquy J."/>
            <person name="Ngan C.Y."/>
            <person name="Lipzen A."/>
            <person name="Barry K."/>
            <person name="Grigoriev I.V."/>
            <person name="Gunde-Cimerman N."/>
        </authorList>
    </citation>
    <scope>NUCLEOTIDE SEQUENCE [LARGE SCALE GENOMIC DNA]</scope>
    <source>
        <strain evidence="2 3">CBS 110374</strain>
    </source>
</reference>
<name>A0A074W1U2_AURM1</name>
<keyword evidence="3" id="KW-1185">Reference proteome</keyword>
<sequence length="173" mass="19445">MSLDRSEAIRSYGTRIEVRRDRDSSSKKVFRIDSVATTEHGSEQAREIARENTSKLNIGPVEQRHGATADGQRKVTWKECGLGGWAGARLKREGDRGTWPVWCSSQIESMPESSERMSRYSTFKWANHWGSQATTTRNRRTESSQHEPLSWSGRTERVGAIEAQPSTSAASCQ</sequence>
<dbReference type="RefSeq" id="XP_040884093.1">
    <property type="nucleotide sequence ID" value="XM_041023951.1"/>
</dbReference>
<gene>
    <name evidence="2" type="ORF">M437DRAFT_61520</name>
</gene>
<organism evidence="2 3">
    <name type="scientific">Aureobasidium melanogenum (strain CBS 110374)</name>
    <name type="common">Aureobasidium pullulans var. melanogenum</name>
    <dbReference type="NCBI Taxonomy" id="1043003"/>
    <lineage>
        <taxon>Eukaryota</taxon>
        <taxon>Fungi</taxon>
        <taxon>Dikarya</taxon>
        <taxon>Ascomycota</taxon>
        <taxon>Pezizomycotina</taxon>
        <taxon>Dothideomycetes</taxon>
        <taxon>Dothideomycetidae</taxon>
        <taxon>Dothideales</taxon>
        <taxon>Saccotheciaceae</taxon>
        <taxon>Aureobasidium</taxon>
    </lineage>
</organism>